<dbReference type="AlphaFoldDB" id="A0A8H8QYL2"/>
<dbReference type="Gene3D" id="1.10.630.10">
    <property type="entry name" value="Cytochrome P450"/>
    <property type="match status" value="1"/>
</dbReference>
<dbReference type="GeneID" id="41987198"/>
<dbReference type="InterPro" id="IPR050529">
    <property type="entry name" value="CYP450_sterol_14alpha_dmase"/>
</dbReference>
<dbReference type="GO" id="GO:0016705">
    <property type="term" value="F:oxidoreductase activity, acting on paired donors, with incorporation or reduction of molecular oxygen"/>
    <property type="evidence" value="ECO:0007669"/>
    <property type="project" value="InterPro"/>
</dbReference>
<evidence type="ECO:0000256" key="2">
    <source>
        <dbReference type="ARBA" id="ARBA00010617"/>
    </source>
</evidence>
<evidence type="ECO:0000256" key="3">
    <source>
        <dbReference type="ARBA" id="ARBA00022617"/>
    </source>
</evidence>
<dbReference type="RefSeq" id="XP_031004050.1">
    <property type="nucleotide sequence ID" value="XM_031151932.1"/>
</dbReference>
<feature type="binding site" description="axial binding residue" evidence="6">
    <location>
        <position position="449"/>
    </location>
    <ligand>
        <name>heme</name>
        <dbReference type="ChEBI" id="CHEBI:30413"/>
    </ligand>
    <ligandPart>
        <name>Fe</name>
        <dbReference type="ChEBI" id="CHEBI:18248"/>
    </ligandPart>
</feature>
<keyword evidence="8" id="KW-1185">Reference proteome</keyword>
<dbReference type="InterPro" id="IPR002403">
    <property type="entry name" value="Cyt_P450_E_grp-IV"/>
</dbReference>
<gene>
    <name evidence="7" type="primary">cyp51</name>
    <name evidence="7" type="ORF">LHYA1_G007000</name>
</gene>
<dbReference type="PRINTS" id="PR00465">
    <property type="entry name" value="EP450IV"/>
</dbReference>
<keyword evidence="7" id="KW-0808">Transferase</keyword>
<dbReference type="Proteomes" id="UP000431533">
    <property type="component" value="Unassembled WGS sequence"/>
</dbReference>
<dbReference type="Pfam" id="PF00067">
    <property type="entry name" value="p450"/>
    <property type="match status" value="1"/>
</dbReference>
<evidence type="ECO:0000256" key="1">
    <source>
        <dbReference type="ARBA" id="ARBA00001971"/>
    </source>
</evidence>
<protein>
    <submittedName>
        <fullName evidence="7">Lanosterol 14-alpha demethylase</fullName>
    </submittedName>
</protein>
<dbReference type="GO" id="GO:0004497">
    <property type="term" value="F:monooxygenase activity"/>
    <property type="evidence" value="ECO:0007669"/>
    <property type="project" value="InterPro"/>
</dbReference>
<keyword evidence="7" id="KW-0489">Methyltransferase</keyword>
<proteinExistence type="inferred from homology"/>
<dbReference type="PANTHER" id="PTHR24304:SF2">
    <property type="entry name" value="24-HYDROXYCHOLESTEROL 7-ALPHA-HYDROXYLASE"/>
    <property type="match status" value="1"/>
</dbReference>
<evidence type="ECO:0000256" key="6">
    <source>
        <dbReference type="PIRSR" id="PIRSR602403-1"/>
    </source>
</evidence>
<sequence length="509" mass="56824">MPSHDSLILGLSLPTIASLLLLPALCFLYTFLAPSFTFPQKAPSQSTISNFPIVGALQFFTRRWDYFRLSRDAAKTGNFRFFLGKHPIVGLTGAEGRKVFFESRELSMHEGYAILFGASPASLKKDRPANDDNFGGSGGYFQRRITKLMKKEVIERGLPYLMRDVRTFLDTLAQSPTGITNPFESFYRLVYQLTMRTVGCSDIANDPVLLERTLQLYETIEASATAATMLFPWFPSPSVIKRTISGGKLYMVINKIVENRKKTGIRGDDPLQFLIDEGDDVKSIIEFIVSALFAGLLNSGTNLAWVLCYLAQSPEWMARVRAEVTAAAAKYSTHPDPSAPLIDQLGTLTLEAWESSFPTIDLCLKETIRLQLLGSAFRKNISGRELSVGNGEVIPPGAFVAYHLGDNHLNPEIYSEPEKWDPSRYEKGREEDKKAPYAWVGWGVARHPCLGMRFAKLEQNVITAFFLAMFDFELTDKAGTPVFQTPPVDFNGHAATRAEGAYLKYTLRT</sequence>
<evidence type="ECO:0000256" key="5">
    <source>
        <dbReference type="ARBA" id="ARBA00023004"/>
    </source>
</evidence>
<dbReference type="GO" id="GO:0020037">
    <property type="term" value="F:heme binding"/>
    <property type="evidence" value="ECO:0007669"/>
    <property type="project" value="InterPro"/>
</dbReference>
<keyword evidence="3 6" id="KW-0349">Heme</keyword>
<evidence type="ECO:0000256" key="4">
    <source>
        <dbReference type="ARBA" id="ARBA00022723"/>
    </source>
</evidence>
<comment type="caution">
    <text evidence="7">The sequence shown here is derived from an EMBL/GenBank/DDBJ whole genome shotgun (WGS) entry which is preliminary data.</text>
</comment>
<accession>A0A8H8QYL2</accession>
<comment type="cofactor">
    <cofactor evidence="1 6">
        <name>heme</name>
        <dbReference type="ChEBI" id="CHEBI:30413"/>
    </cofactor>
</comment>
<dbReference type="SUPFAM" id="SSF48264">
    <property type="entry name" value="Cytochrome P450"/>
    <property type="match status" value="1"/>
</dbReference>
<dbReference type="GO" id="GO:0005506">
    <property type="term" value="F:iron ion binding"/>
    <property type="evidence" value="ECO:0007669"/>
    <property type="project" value="InterPro"/>
</dbReference>
<evidence type="ECO:0000313" key="7">
    <source>
        <dbReference type="EMBL" id="TVY25262.1"/>
    </source>
</evidence>
<organism evidence="7 8">
    <name type="scientific">Lachnellula hyalina</name>
    <dbReference type="NCBI Taxonomy" id="1316788"/>
    <lineage>
        <taxon>Eukaryota</taxon>
        <taxon>Fungi</taxon>
        <taxon>Dikarya</taxon>
        <taxon>Ascomycota</taxon>
        <taxon>Pezizomycotina</taxon>
        <taxon>Leotiomycetes</taxon>
        <taxon>Helotiales</taxon>
        <taxon>Lachnaceae</taxon>
        <taxon>Lachnellula</taxon>
    </lineage>
</organism>
<evidence type="ECO:0000313" key="8">
    <source>
        <dbReference type="Proteomes" id="UP000431533"/>
    </source>
</evidence>
<dbReference type="OrthoDB" id="1055148at2759"/>
<comment type="similarity">
    <text evidence="2">Belongs to the cytochrome P450 family.</text>
</comment>
<dbReference type="GO" id="GO:0032259">
    <property type="term" value="P:methylation"/>
    <property type="evidence" value="ECO:0007669"/>
    <property type="project" value="UniProtKB-KW"/>
</dbReference>
<reference evidence="7 8" key="1">
    <citation type="submission" date="2018-05" db="EMBL/GenBank/DDBJ databases">
        <title>Genome sequencing and assembly of the regulated plant pathogen Lachnellula willkommii and related sister species for the development of diagnostic species identification markers.</title>
        <authorList>
            <person name="Giroux E."/>
            <person name="Bilodeau G."/>
        </authorList>
    </citation>
    <scope>NUCLEOTIDE SEQUENCE [LARGE SCALE GENOMIC DNA]</scope>
    <source>
        <strain evidence="7 8">CBS 185.66</strain>
    </source>
</reference>
<keyword evidence="5 6" id="KW-0408">Iron</keyword>
<dbReference type="EMBL" id="QGMH01000101">
    <property type="protein sequence ID" value="TVY25262.1"/>
    <property type="molecule type" value="Genomic_DNA"/>
</dbReference>
<dbReference type="GO" id="GO:0008168">
    <property type="term" value="F:methyltransferase activity"/>
    <property type="evidence" value="ECO:0007669"/>
    <property type="project" value="UniProtKB-KW"/>
</dbReference>
<name>A0A8H8QYL2_9HELO</name>
<dbReference type="CDD" id="cd00302">
    <property type="entry name" value="cytochrome_P450"/>
    <property type="match status" value="1"/>
</dbReference>
<dbReference type="InterPro" id="IPR036396">
    <property type="entry name" value="Cyt_P450_sf"/>
</dbReference>
<keyword evidence="4 6" id="KW-0479">Metal-binding</keyword>
<dbReference type="PANTHER" id="PTHR24304">
    <property type="entry name" value="CYTOCHROME P450 FAMILY 7"/>
    <property type="match status" value="1"/>
</dbReference>
<dbReference type="InterPro" id="IPR001128">
    <property type="entry name" value="Cyt_P450"/>
</dbReference>